<dbReference type="Proteomes" id="UP000051660">
    <property type="component" value="Unassembled WGS sequence"/>
</dbReference>
<organism evidence="1 2">
    <name type="scientific">Bradyrhizobium lablabi</name>
    <dbReference type="NCBI Taxonomy" id="722472"/>
    <lineage>
        <taxon>Bacteria</taxon>
        <taxon>Pseudomonadati</taxon>
        <taxon>Pseudomonadota</taxon>
        <taxon>Alphaproteobacteria</taxon>
        <taxon>Hyphomicrobiales</taxon>
        <taxon>Nitrobacteraceae</taxon>
        <taxon>Bradyrhizobium</taxon>
    </lineage>
</organism>
<accession>A0A0R3MK20</accession>
<reference evidence="1 2" key="1">
    <citation type="submission" date="2014-03" db="EMBL/GenBank/DDBJ databases">
        <title>Bradyrhizobium valentinum sp. nov., isolated from effective nodules of Lupinus mariae-josephae, a lupine endemic of basic-lime soils in Eastern Spain.</title>
        <authorList>
            <person name="Duran D."/>
            <person name="Rey L."/>
            <person name="Navarro A."/>
            <person name="Busquets A."/>
            <person name="Imperial J."/>
            <person name="Ruiz-Argueso T."/>
        </authorList>
    </citation>
    <scope>NUCLEOTIDE SEQUENCE [LARGE SCALE GENOMIC DNA]</scope>
    <source>
        <strain evidence="1 2">CCBAU 23086</strain>
    </source>
</reference>
<dbReference type="EMBL" id="LLYB01000089">
    <property type="protein sequence ID" value="KRR20284.1"/>
    <property type="molecule type" value="Genomic_DNA"/>
</dbReference>
<dbReference type="OrthoDB" id="8221890at2"/>
<sequence>MINGTASVPSYSADFALTDGQSLYATMMLLMMERHGIYETELRADYASMQARNNLLKDMNSALATLRAERPNDEKTVKAYGTFIDSQGKTRSVYEFMQANGIAIETINNDVYGIQAEFDAAINNLKAAVDSANSEGQMAVISLQGLLDKLNQVTELTSNILSKDEKAKDAVIGNIR</sequence>
<name>A0A0R3MK20_9BRAD</name>
<protein>
    <submittedName>
        <fullName evidence="1">Uncharacterized protein</fullName>
    </submittedName>
</protein>
<dbReference type="AlphaFoldDB" id="A0A0R3MK20"/>
<dbReference type="RefSeq" id="WP_057860647.1">
    <property type="nucleotide sequence ID" value="NZ_LLYB01000089.1"/>
</dbReference>
<proteinExistence type="predicted"/>
<evidence type="ECO:0000313" key="1">
    <source>
        <dbReference type="EMBL" id="KRR20284.1"/>
    </source>
</evidence>
<gene>
    <name evidence="1" type="ORF">CQ14_29605</name>
</gene>
<evidence type="ECO:0000313" key="2">
    <source>
        <dbReference type="Proteomes" id="UP000051660"/>
    </source>
</evidence>
<comment type="caution">
    <text evidence="1">The sequence shown here is derived from an EMBL/GenBank/DDBJ whole genome shotgun (WGS) entry which is preliminary data.</text>
</comment>